<comment type="function">
    <text evidence="2 3">Might take part in the signal recognition particle (SRP) pathway. This is inferred from the conservation of its genetic proximity to ftsY/ffh. May be a regulatory protein.</text>
</comment>
<organism evidence="4 5">
    <name type="scientific">Hominimerdicola aceti</name>
    <dbReference type="NCBI Taxonomy" id="2981726"/>
    <lineage>
        <taxon>Bacteria</taxon>
        <taxon>Bacillati</taxon>
        <taxon>Bacillota</taxon>
        <taxon>Clostridia</taxon>
        <taxon>Eubacteriales</taxon>
        <taxon>Oscillospiraceae</taxon>
        <taxon>Hominimerdicola</taxon>
    </lineage>
</organism>
<gene>
    <name evidence="4" type="ORF">OCV57_04715</name>
</gene>
<sequence length="131" mass="15068">MSKNLQNSVLLDLYGCLLTDKQNEIMDLYYNDDLSLGEIAAQLDISRQGVHDAIKKCETAMADYEEKLGLLKQQEAYLAELKEFKAQAMDVFNECKKKNYARDIAEKVIVLLENLDSKLDEFDNAEYTEEE</sequence>
<evidence type="ECO:0000256" key="1">
    <source>
        <dbReference type="ARBA" id="ARBA00008720"/>
    </source>
</evidence>
<dbReference type="SUPFAM" id="SSF88659">
    <property type="entry name" value="Sigma3 and sigma4 domains of RNA polymerase sigma factors"/>
    <property type="match status" value="1"/>
</dbReference>
<comment type="similarity">
    <text evidence="1 3">Belongs to the UPF0122 family.</text>
</comment>
<comment type="caution">
    <text evidence="4">The sequence shown here is derived from an EMBL/GenBank/DDBJ whole genome shotgun (WGS) entry which is preliminary data.</text>
</comment>
<dbReference type="GO" id="GO:0003677">
    <property type="term" value="F:DNA binding"/>
    <property type="evidence" value="ECO:0007669"/>
    <property type="project" value="UniProtKB-KW"/>
</dbReference>
<evidence type="ECO:0000313" key="4">
    <source>
        <dbReference type="EMBL" id="MCU6705229.1"/>
    </source>
</evidence>
<dbReference type="InterPro" id="IPR036388">
    <property type="entry name" value="WH-like_DNA-bd_sf"/>
</dbReference>
<dbReference type="EMBL" id="JAOQJZ010000003">
    <property type="protein sequence ID" value="MCU6705229.1"/>
    <property type="molecule type" value="Genomic_DNA"/>
</dbReference>
<dbReference type="AlphaFoldDB" id="A0AAE3IFY2"/>
<evidence type="ECO:0000256" key="2">
    <source>
        <dbReference type="ARBA" id="ARBA00024764"/>
    </source>
</evidence>
<proteinExistence type="inferred from homology"/>
<dbReference type="Gene3D" id="1.10.10.10">
    <property type="entry name" value="Winged helix-like DNA-binding domain superfamily/Winged helix DNA-binding domain"/>
    <property type="match status" value="1"/>
</dbReference>
<dbReference type="PANTHER" id="PTHR40083">
    <property type="entry name" value="UPF0122 PROTEIN CBO2450/CLC_2298"/>
    <property type="match status" value="1"/>
</dbReference>
<accession>A0AAE3IFY2</accession>
<dbReference type="NCBIfam" id="NF045758">
    <property type="entry name" value="YlxM"/>
    <property type="match status" value="1"/>
</dbReference>
<keyword evidence="4" id="KW-0238">DNA-binding</keyword>
<evidence type="ECO:0000313" key="5">
    <source>
        <dbReference type="Proteomes" id="UP001208131"/>
    </source>
</evidence>
<dbReference type="Proteomes" id="UP001208131">
    <property type="component" value="Unassembled WGS sequence"/>
</dbReference>
<name>A0AAE3IFY2_9FIRM</name>
<keyword evidence="5" id="KW-1185">Reference proteome</keyword>
<dbReference type="HAMAP" id="MF_00245">
    <property type="entry name" value="UPF0122"/>
    <property type="match status" value="1"/>
</dbReference>
<dbReference type="RefSeq" id="WP_022286621.1">
    <property type="nucleotide sequence ID" value="NZ_JAOQJZ010000003.1"/>
</dbReference>
<dbReference type="NCBIfam" id="NF001072">
    <property type="entry name" value="PRK00118.2-2"/>
    <property type="match status" value="1"/>
</dbReference>
<dbReference type="Pfam" id="PF04297">
    <property type="entry name" value="UPF0122"/>
    <property type="match status" value="1"/>
</dbReference>
<dbReference type="InterPro" id="IPR007394">
    <property type="entry name" value="UPF0122"/>
</dbReference>
<dbReference type="InterPro" id="IPR013324">
    <property type="entry name" value="RNA_pol_sigma_r3/r4-like"/>
</dbReference>
<protein>
    <recommendedName>
        <fullName evidence="3">UPF0122 protein OCV57_04715</fullName>
    </recommendedName>
</protein>
<reference evidence="4 5" key="1">
    <citation type="journal article" date="2021" name="ISME Commun">
        <title>Automated analysis of genomic sequences facilitates high-throughput and comprehensive description of bacteria.</title>
        <authorList>
            <person name="Hitch T.C.A."/>
        </authorList>
    </citation>
    <scope>NUCLEOTIDE SEQUENCE [LARGE SCALE GENOMIC DNA]</scope>
    <source>
        <strain evidence="4 5">Sanger_31</strain>
    </source>
</reference>
<evidence type="ECO:0000256" key="3">
    <source>
        <dbReference type="HAMAP-Rule" id="MF_00245"/>
    </source>
</evidence>
<dbReference type="PANTHER" id="PTHR40083:SF1">
    <property type="entry name" value="UPF0122 PROTEIN YLXM"/>
    <property type="match status" value="1"/>
</dbReference>
<dbReference type="InterPro" id="IPR054831">
    <property type="entry name" value="UPF0122_fam_protein"/>
</dbReference>